<evidence type="ECO:0000313" key="2">
    <source>
        <dbReference type="EMBL" id="REF31313.1"/>
    </source>
</evidence>
<sequence>MRVWFWVVLVVAIIALVAWYLSYTAARLDRLHARVEGSVSSLDAQLVRRAEAVMELAHAGVLDPATSMLLAHAASTSLDLADDAEVHDEVRDFGIDRERATAESDLSHTLRVALTPDALRDIDARPGAHTLLQRVTQAGQRVVLARAFHDDAVRAVRRVRAQPLVRAFHLAGRTTMPQVVDFDLEPPAVDAY</sequence>
<name>A0A3D9US44_9MICO</name>
<dbReference type="AlphaFoldDB" id="A0A3D9US44"/>
<dbReference type="RefSeq" id="WP_115924274.1">
    <property type="nucleotide sequence ID" value="NZ_CBDRMH010000021.1"/>
</dbReference>
<gene>
    <name evidence="2" type="ORF">DFJ65_2369</name>
</gene>
<dbReference type="Proteomes" id="UP000256253">
    <property type="component" value="Unassembled WGS sequence"/>
</dbReference>
<keyword evidence="1" id="KW-0812">Transmembrane</keyword>
<feature type="transmembrane region" description="Helical" evidence="1">
    <location>
        <begin position="6"/>
        <end position="26"/>
    </location>
</feature>
<keyword evidence="1" id="KW-0472">Membrane</keyword>
<evidence type="ECO:0000256" key="1">
    <source>
        <dbReference type="SAM" id="Phobius"/>
    </source>
</evidence>
<protein>
    <recommendedName>
        <fullName evidence="4">LemA family protein</fullName>
    </recommendedName>
</protein>
<comment type="caution">
    <text evidence="2">The sequence shown here is derived from an EMBL/GenBank/DDBJ whole genome shotgun (WGS) entry which is preliminary data.</text>
</comment>
<evidence type="ECO:0000313" key="3">
    <source>
        <dbReference type="Proteomes" id="UP000256253"/>
    </source>
</evidence>
<dbReference type="OrthoDB" id="3214694at2"/>
<organism evidence="2 3">
    <name type="scientific">Calidifontibacter indicus</name>
    <dbReference type="NCBI Taxonomy" id="419650"/>
    <lineage>
        <taxon>Bacteria</taxon>
        <taxon>Bacillati</taxon>
        <taxon>Actinomycetota</taxon>
        <taxon>Actinomycetes</taxon>
        <taxon>Micrococcales</taxon>
        <taxon>Dermacoccaceae</taxon>
        <taxon>Calidifontibacter</taxon>
    </lineage>
</organism>
<reference evidence="2 3" key="1">
    <citation type="submission" date="2018-08" db="EMBL/GenBank/DDBJ databases">
        <title>Sequencing the genomes of 1000 actinobacteria strains.</title>
        <authorList>
            <person name="Klenk H.-P."/>
        </authorList>
    </citation>
    <scope>NUCLEOTIDE SEQUENCE [LARGE SCALE GENOMIC DNA]</scope>
    <source>
        <strain evidence="2 3">DSM 22967</strain>
    </source>
</reference>
<keyword evidence="1" id="KW-1133">Transmembrane helix</keyword>
<evidence type="ECO:0008006" key="4">
    <source>
        <dbReference type="Google" id="ProtNLM"/>
    </source>
</evidence>
<accession>A0A3D9US44</accession>
<dbReference type="EMBL" id="QTUA01000001">
    <property type="protein sequence ID" value="REF31313.1"/>
    <property type="molecule type" value="Genomic_DNA"/>
</dbReference>
<keyword evidence="3" id="KW-1185">Reference proteome</keyword>
<proteinExistence type="predicted"/>